<reference evidence="4" key="2">
    <citation type="submission" date="2008-12" db="EMBL/GenBank/DDBJ databases">
        <title>Annotation of Streptomyces roseosporus strain NRRL 15998.</title>
        <authorList>
            <consortium name="The Broad Institute Genome Sequencing Platform"/>
            <consortium name="Broad Institute Microbial Sequencing Center"/>
            <person name="Fischbach M."/>
            <person name="Ward D."/>
            <person name="Young S."/>
            <person name="Kodira C.D."/>
            <person name="Zeng Q."/>
            <person name="Koehrsen M."/>
            <person name="Godfrey P."/>
            <person name="Alvarado L."/>
            <person name="Berlin A.M."/>
            <person name="Borenstein D."/>
            <person name="Chen Z."/>
            <person name="Engels R."/>
            <person name="Freedman E."/>
            <person name="Gellesch M."/>
            <person name="Goldberg J."/>
            <person name="Griggs A."/>
            <person name="Gujja S."/>
            <person name="Heiman D.I."/>
            <person name="Hepburn T.A."/>
            <person name="Howarth C."/>
            <person name="Jen D."/>
            <person name="Larson L."/>
            <person name="Lewis B."/>
            <person name="Mehta T."/>
            <person name="Park D."/>
            <person name="Pearson M."/>
            <person name="Roberts A."/>
            <person name="Saif S."/>
            <person name="Shea T.D."/>
            <person name="Shenoy N."/>
            <person name="Sisk P."/>
            <person name="Stolte C."/>
            <person name="Sykes S.N."/>
            <person name="Walk T."/>
            <person name="White J."/>
            <person name="Yandava C."/>
            <person name="Straight P."/>
            <person name="Clardy J."/>
            <person name="Hung D."/>
            <person name="Kolter R."/>
            <person name="Mekalanos J."/>
            <person name="Walker S."/>
            <person name="Walsh C.T."/>
            <person name="Wieland B.L.C."/>
            <person name="Ilzarbe M."/>
            <person name="Galagan J."/>
            <person name="Nusbaum C."/>
            <person name="Birren B."/>
        </authorList>
    </citation>
    <scope>NUCLEOTIDE SEQUENCE [LARGE SCALE GENOMIC DNA]</scope>
    <source>
        <strain evidence="4">NRRL 15998</strain>
    </source>
</reference>
<feature type="transmembrane region" description="Helical" evidence="2">
    <location>
        <begin position="42"/>
        <end position="63"/>
    </location>
</feature>
<reference evidence="4" key="1">
    <citation type="submission" date="2008-10" db="EMBL/GenBank/DDBJ databases">
        <authorList>
            <person name="Molnar K."/>
        </authorList>
    </citation>
    <scope>NUCLEOTIDE SEQUENCE [LARGE SCALE GENOMIC DNA]</scope>
    <source>
        <strain evidence="4">NRRL 15998</strain>
    </source>
</reference>
<feature type="region of interest" description="Disordered" evidence="1">
    <location>
        <begin position="330"/>
        <end position="380"/>
    </location>
</feature>
<feature type="transmembrane region" description="Helical" evidence="2">
    <location>
        <begin position="305"/>
        <end position="323"/>
    </location>
</feature>
<evidence type="ECO:0000313" key="3">
    <source>
        <dbReference type="EMBL" id="EFE77368.2"/>
    </source>
</evidence>
<feature type="transmembrane region" description="Helical" evidence="2">
    <location>
        <begin position="265"/>
        <end position="285"/>
    </location>
</feature>
<feature type="transmembrane region" description="Helical" evidence="2">
    <location>
        <begin position="150"/>
        <end position="170"/>
    </location>
</feature>
<dbReference type="AlphaFoldDB" id="D6AKZ1"/>
<feature type="transmembrane region" description="Helical" evidence="2">
    <location>
        <begin position="118"/>
        <end position="138"/>
    </location>
</feature>
<sequence>MVRPERRPGAPAGRPPPPPRPPNALVHPFGAMEYQRVTLTRGARITGAVLCAVLALMTAAWIVRDIRAADGHMDLWEYLGGPDPRSGEPATTAQGSRVLLAAYVLAAVAALRSSAASSVLIVTGVVTLALKLPGLWAIDDAYPLELQDRARLSLVVAGIAAIALVVAGIAGRRPAPEGEPSGRPGRGAGVAAFLLLGTLAVVSTAWEIRQSFVAPPGLYPAWYTGGAPVHFPMTEAPPGWITVVVILMSLVAAFGAVARAAFARVLGLVAGGFSLLSGVLSTSFAARHDLYEQFADLRLESQLSLLTSVFLIIAGAAVIALLARPGTERAPGSTAGPWGGPNSWGGGWGAPVPGQPGPQGHQQPQAPGFGPPPSSPPPRW</sequence>
<protein>
    <submittedName>
        <fullName evidence="3">Predicted protein</fullName>
    </submittedName>
</protein>
<evidence type="ECO:0000256" key="1">
    <source>
        <dbReference type="SAM" id="MobiDB-lite"/>
    </source>
</evidence>
<feature type="compositionally biased region" description="Gly residues" evidence="1">
    <location>
        <begin position="337"/>
        <end position="349"/>
    </location>
</feature>
<feature type="transmembrane region" description="Helical" evidence="2">
    <location>
        <begin position="190"/>
        <end position="208"/>
    </location>
</feature>
<dbReference type="EMBL" id="DS999644">
    <property type="protein sequence ID" value="EFE77368.2"/>
    <property type="molecule type" value="Genomic_DNA"/>
</dbReference>
<dbReference type="Proteomes" id="UP000003986">
    <property type="component" value="Unassembled WGS sequence"/>
</dbReference>
<keyword evidence="2" id="KW-0812">Transmembrane</keyword>
<feature type="compositionally biased region" description="Pro residues" evidence="1">
    <location>
        <begin position="369"/>
        <end position="380"/>
    </location>
</feature>
<organism evidence="3 4">
    <name type="scientific">Streptomyces filamentosus NRRL 15998</name>
    <dbReference type="NCBI Taxonomy" id="457431"/>
    <lineage>
        <taxon>Bacteria</taxon>
        <taxon>Bacillati</taxon>
        <taxon>Actinomycetota</taxon>
        <taxon>Actinomycetes</taxon>
        <taxon>Kitasatosporales</taxon>
        <taxon>Streptomycetaceae</taxon>
        <taxon>Streptomyces</taxon>
    </lineage>
</organism>
<feature type="compositionally biased region" description="Pro residues" evidence="1">
    <location>
        <begin position="13"/>
        <end position="22"/>
    </location>
</feature>
<evidence type="ECO:0000256" key="2">
    <source>
        <dbReference type="SAM" id="Phobius"/>
    </source>
</evidence>
<keyword evidence="2" id="KW-1133">Transmembrane helix</keyword>
<name>D6AKZ1_STRFL</name>
<proteinExistence type="predicted"/>
<feature type="transmembrane region" description="Helical" evidence="2">
    <location>
        <begin position="239"/>
        <end position="258"/>
    </location>
</feature>
<feature type="transmembrane region" description="Helical" evidence="2">
    <location>
        <begin position="94"/>
        <end position="111"/>
    </location>
</feature>
<accession>D6AKZ1</accession>
<feature type="compositionally biased region" description="Low complexity" evidence="1">
    <location>
        <begin position="358"/>
        <end position="368"/>
    </location>
</feature>
<gene>
    <name evidence="3" type="ORF">SSGG_04735</name>
</gene>
<evidence type="ECO:0000313" key="4">
    <source>
        <dbReference type="Proteomes" id="UP000003986"/>
    </source>
</evidence>
<keyword evidence="2" id="KW-0472">Membrane</keyword>
<feature type="region of interest" description="Disordered" evidence="1">
    <location>
        <begin position="1"/>
        <end position="22"/>
    </location>
</feature>